<evidence type="ECO:0000256" key="4">
    <source>
        <dbReference type="ARBA" id="ARBA00022598"/>
    </source>
</evidence>
<evidence type="ECO:0000256" key="3">
    <source>
        <dbReference type="ARBA" id="ARBA00012367"/>
    </source>
</evidence>
<evidence type="ECO:0000259" key="8">
    <source>
        <dbReference type="PROSITE" id="PS51733"/>
    </source>
</evidence>
<dbReference type="Proteomes" id="UP000485569">
    <property type="component" value="Unassembled WGS sequence"/>
</dbReference>
<proteinExistence type="predicted"/>
<dbReference type="InterPro" id="IPR004562">
    <property type="entry name" value="LipoylTrfase_LipoateP_Ligase"/>
</dbReference>
<dbReference type="PANTHER" id="PTHR12561">
    <property type="entry name" value="LIPOATE-PROTEIN LIGASE"/>
    <property type="match status" value="1"/>
</dbReference>
<dbReference type="GO" id="GO:0005524">
    <property type="term" value="F:ATP binding"/>
    <property type="evidence" value="ECO:0007669"/>
    <property type="project" value="UniProtKB-KW"/>
</dbReference>
<dbReference type="InterPro" id="IPR004143">
    <property type="entry name" value="BPL_LPL_catalytic"/>
</dbReference>
<dbReference type="FunFam" id="3.30.930.10:FF:000072">
    <property type="entry name" value="Lipoate--protein ligase"/>
    <property type="match status" value="1"/>
</dbReference>
<keyword evidence="4 9" id="KW-0436">Ligase</keyword>
<dbReference type="GO" id="GO:0017118">
    <property type="term" value="F:lipoyltransferase activity"/>
    <property type="evidence" value="ECO:0007669"/>
    <property type="project" value="TreeGrafter"/>
</dbReference>
<dbReference type="PANTHER" id="PTHR12561:SF3">
    <property type="entry name" value="LIPOYLTRANSFERASE 1, MITOCHONDRIAL"/>
    <property type="match status" value="1"/>
</dbReference>
<dbReference type="Pfam" id="PF10437">
    <property type="entry name" value="Lip_prot_lig_C"/>
    <property type="match status" value="1"/>
</dbReference>
<gene>
    <name evidence="9" type="primary">lplJ</name>
    <name evidence="9" type="ORF">BWY41_01576</name>
</gene>
<keyword evidence="5" id="KW-0547">Nucleotide-binding</keyword>
<dbReference type="GO" id="GO:0016979">
    <property type="term" value="F:lipoate-protein ligase activity"/>
    <property type="evidence" value="ECO:0007669"/>
    <property type="project" value="UniProtKB-EC"/>
</dbReference>
<accession>A0A1V5SNU2</accession>
<dbReference type="AlphaFoldDB" id="A0A1V5SNU2"/>
<evidence type="ECO:0000256" key="2">
    <source>
        <dbReference type="ARBA" id="ARBA00005124"/>
    </source>
</evidence>
<dbReference type="NCBIfam" id="TIGR00545">
    <property type="entry name" value="lipoyltrans"/>
    <property type="match status" value="1"/>
</dbReference>
<keyword evidence="6" id="KW-0067">ATP-binding</keyword>
<dbReference type="CDD" id="cd16443">
    <property type="entry name" value="LplA"/>
    <property type="match status" value="1"/>
</dbReference>
<dbReference type="EC" id="6.3.1.20" evidence="3"/>
<dbReference type="Pfam" id="PF21948">
    <property type="entry name" value="LplA-B_cat"/>
    <property type="match status" value="1"/>
</dbReference>
<name>A0A1V5SNU2_9BACT</name>
<dbReference type="GO" id="GO:0005737">
    <property type="term" value="C:cytoplasm"/>
    <property type="evidence" value="ECO:0007669"/>
    <property type="project" value="TreeGrafter"/>
</dbReference>
<dbReference type="PROSITE" id="PS51733">
    <property type="entry name" value="BPL_LPL_CATALYTIC"/>
    <property type="match status" value="1"/>
</dbReference>
<comment type="caution">
    <text evidence="9">The sequence shown here is derived from an EMBL/GenBank/DDBJ whole genome shotgun (WGS) entry which is preliminary data.</text>
</comment>
<dbReference type="GO" id="GO:0009249">
    <property type="term" value="P:protein lipoylation"/>
    <property type="evidence" value="ECO:0007669"/>
    <property type="project" value="InterPro"/>
</dbReference>
<comment type="pathway">
    <text evidence="2">Protein modification; protein lipoylation via exogenous pathway; protein N(6)-(lipoyl)lysine from lipoate: step 1/2.</text>
</comment>
<reference evidence="9" key="1">
    <citation type="submission" date="2017-02" db="EMBL/GenBank/DDBJ databases">
        <title>Delving into the versatile metabolic prowess of the omnipresent phylum Bacteroidetes.</title>
        <authorList>
            <person name="Nobu M.K."/>
            <person name="Mei R."/>
            <person name="Narihiro T."/>
            <person name="Kuroda K."/>
            <person name="Liu W.-T."/>
        </authorList>
    </citation>
    <scope>NUCLEOTIDE SEQUENCE</scope>
    <source>
        <strain evidence="9">ADurb.Bin276</strain>
    </source>
</reference>
<feature type="domain" description="BPL/LPL catalytic" evidence="8">
    <location>
        <begin position="26"/>
        <end position="214"/>
    </location>
</feature>
<evidence type="ECO:0000256" key="5">
    <source>
        <dbReference type="ARBA" id="ARBA00022741"/>
    </source>
</evidence>
<sequence>MIYIINDSQDPYFNLASEEYIMNTFHVDEKYLMLWQNQPSIIIGKHQNTIEEINNEFVQENNIAVVRRLSGGGAVYHDLGNLNFTFIVKASDNSLDFDFKKFTEPVITALNRMGIPAEFNSRNDLSIEGKKFSGNAQYIRKGKCLHHGTLLFNTNLDHLEMALRVSSDKIESKGIKSIRSRVTNIYPYLKKTCSIEEFKNLLYDQFCLINEEIQSIYFSENDIKKIEELANSKYRTWEWNYGESPFFTIKKSHRFEFGKVEAWLDVNQGIIRQCKFYGDFFGREDKADIEKLLVGSRYERNDIAFRLRNVQIGSYFHGLNTEQLIKLLIS</sequence>
<dbReference type="UniPathway" id="UPA00537">
    <property type="reaction ID" value="UER00594"/>
</dbReference>
<dbReference type="Gene3D" id="3.30.390.50">
    <property type="entry name" value="CO dehydrogenase flavoprotein, C-terminal domain"/>
    <property type="match status" value="1"/>
</dbReference>
<evidence type="ECO:0000313" key="9">
    <source>
        <dbReference type="EMBL" id="OQA55881.1"/>
    </source>
</evidence>
<dbReference type="SUPFAM" id="SSF82649">
    <property type="entry name" value="SufE/NifU"/>
    <property type="match status" value="1"/>
</dbReference>
<dbReference type="SUPFAM" id="SSF55681">
    <property type="entry name" value="Class II aaRS and biotin synthetases"/>
    <property type="match status" value="1"/>
</dbReference>
<organism evidence="9">
    <name type="scientific">Candidatus Atribacter allofermentans</name>
    <dbReference type="NCBI Taxonomy" id="1852833"/>
    <lineage>
        <taxon>Bacteria</taxon>
        <taxon>Pseudomonadati</taxon>
        <taxon>Atribacterota</taxon>
        <taxon>Atribacteria</taxon>
        <taxon>Atribacterales</taxon>
        <taxon>Atribacteraceae</taxon>
        <taxon>Atribacter</taxon>
    </lineage>
</organism>
<dbReference type="InterPro" id="IPR045864">
    <property type="entry name" value="aa-tRNA-synth_II/BPL/LPL"/>
</dbReference>
<comment type="catalytic activity">
    <reaction evidence="7">
        <text>L-lysyl-[lipoyl-carrier protein] + (R)-lipoate + ATP = N(6)-[(R)-lipoyl]-L-lysyl-[lipoyl-carrier protein] + AMP + diphosphate + H(+)</text>
        <dbReference type="Rhea" id="RHEA:49288"/>
        <dbReference type="Rhea" id="RHEA-COMP:10500"/>
        <dbReference type="Rhea" id="RHEA-COMP:10502"/>
        <dbReference type="ChEBI" id="CHEBI:15378"/>
        <dbReference type="ChEBI" id="CHEBI:29969"/>
        <dbReference type="ChEBI" id="CHEBI:30616"/>
        <dbReference type="ChEBI" id="CHEBI:33019"/>
        <dbReference type="ChEBI" id="CHEBI:83088"/>
        <dbReference type="ChEBI" id="CHEBI:83099"/>
        <dbReference type="ChEBI" id="CHEBI:456215"/>
        <dbReference type="EC" id="6.3.1.20"/>
    </reaction>
</comment>
<evidence type="ECO:0000256" key="6">
    <source>
        <dbReference type="ARBA" id="ARBA00022840"/>
    </source>
</evidence>
<dbReference type="InterPro" id="IPR019491">
    <property type="entry name" value="Lipoate_protein_ligase_C"/>
</dbReference>
<protein>
    <recommendedName>
        <fullName evidence="3">lipoate--protein ligase</fullName>
        <ecNumber evidence="3">6.3.1.20</ecNumber>
    </recommendedName>
</protein>
<comment type="pathway">
    <text evidence="1">Protein modification; protein lipoylation via exogenous pathway; protein N(6)-(lipoyl)lysine from lipoate: step 2/2.</text>
</comment>
<dbReference type="EMBL" id="MWBQ01000136">
    <property type="protein sequence ID" value="OQA55881.1"/>
    <property type="molecule type" value="Genomic_DNA"/>
</dbReference>
<dbReference type="Gene3D" id="3.30.930.10">
    <property type="entry name" value="Bira Bifunctional Protein, Domain 2"/>
    <property type="match status" value="1"/>
</dbReference>
<evidence type="ECO:0000256" key="1">
    <source>
        <dbReference type="ARBA" id="ARBA00005085"/>
    </source>
</evidence>
<evidence type="ECO:0000256" key="7">
    <source>
        <dbReference type="ARBA" id="ARBA00048037"/>
    </source>
</evidence>